<comment type="similarity">
    <text evidence="2 8">Belongs to the lactate permease family.</text>
</comment>
<evidence type="ECO:0000256" key="7">
    <source>
        <dbReference type="ARBA" id="ARBA00023136"/>
    </source>
</evidence>
<feature type="transmembrane region" description="Helical" evidence="8">
    <location>
        <begin position="306"/>
        <end position="326"/>
    </location>
</feature>
<evidence type="ECO:0000256" key="8">
    <source>
        <dbReference type="RuleBase" id="RU365092"/>
    </source>
</evidence>
<keyword evidence="5 8" id="KW-0812">Transmembrane</keyword>
<sequence length="554" mass="59611">MRRLEPFGRIILYKTKLLMWTQVYDPLHAPLLSALVAFLPAALLLIALGILRLRVLHAAGLGLALAFLLAVGVFGMPLGMAFASALFGMAYGFLPVGWIVLNVLFLFRLTEQKGLFQILQQSLMRLTSDRRLQLVLVAFCLGAFLEGAAGFGTPVAVSASLLVGLGFPPLTAAGLSLLANTAPVPYAGLGTPLIALQTVTGLDLQALTRATALQLTLFDVLIPFWMVAAWVGWKRMLEVLPALLVAGGTFAGVQVLVAFLHGPWLVNIFSSVVSMGALVLFLRVWKPRNEMRDTASIPAEKLPSHKVWQAWMPWMVLTVLVFLWGIPQVRAFLDSWTLIRIPVPGLHGLVQRIPPVVPQPRVEDAVFNLPWLSASGTAILLAGILAGLLMGFSPAELLRQYGQTFRRVKDSLLSLCTMMAMGFVLRFAGMDAAMGLAFAQTGVLYPFFGTWLGWLGVFITGSDTSSNVLFGSLQRITAGQLGLSEVWMSAANSAGGVMGKMINAQSIVVAGTAVNLKGKEGDVLRFILFHSLALVTLAGLLVLGLAEPVKSLFP</sequence>
<feature type="transmembrane region" description="Helical" evidence="8">
    <location>
        <begin position="240"/>
        <end position="260"/>
    </location>
</feature>
<dbReference type="Pfam" id="PF02652">
    <property type="entry name" value="Lactate_perm"/>
    <property type="match status" value="1"/>
</dbReference>
<dbReference type="AlphaFoldDB" id="E8MZK4"/>
<protein>
    <recommendedName>
        <fullName evidence="8">L-lactate permease</fullName>
    </recommendedName>
</protein>
<dbReference type="InterPro" id="IPR003804">
    <property type="entry name" value="Lactate_perm"/>
</dbReference>
<organism evidence="9 10">
    <name type="scientific">Anaerolinea thermophila (strain DSM 14523 / JCM 11388 / NBRC 100420 / UNI-1)</name>
    <dbReference type="NCBI Taxonomy" id="926569"/>
    <lineage>
        <taxon>Bacteria</taxon>
        <taxon>Bacillati</taxon>
        <taxon>Chloroflexota</taxon>
        <taxon>Anaerolineae</taxon>
        <taxon>Anaerolineales</taxon>
        <taxon>Anaerolineaceae</taxon>
        <taxon>Anaerolinea</taxon>
    </lineage>
</organism>
<keyword evidence="10" id="KW-1185">Reference proteome</keyword>
<dbReference type="NCBIfam" id="TIGR00795">
    <property type="entry name" value="lctP"/>
    <property type="match status" value="1"/>
</dbReference>
<dbReference type="PANTHER" id="PTHR30003">
    <property type="entry name" value="L-LACTATE PERMEASE"/>
    <property type="match status" value="1"/>
</dbReference>
<keyword evidence="7 8" id="KW-0472">Membrane</keyword>
<evidence type="ECO:0000313" key="9">
    <source>
        <dbReference type="EMBL" id="BAJ64552.1"/>
    </source>
</evidence>
<comment type="subcellular location">
    <subcellularLocation>
        <location evidence="1 8">Cell membrane</location>
        <topology evidence="1 8">Multi-pass membrane protein</topology>
    </subcellularLocation>
</comment>
<feature type="transmembrane region" description="Helical" evidence="8">
    <location>
        <begin position="131"/>
        <end position="151"/>
    </location>
</feature>
<accession>E8MZK4</accession>
<evidence type="ECO:0000256" key="4">
    <source>
        <dbReference type="ARBA" id="ARBA00022475"/>
    </source>
</evidence>
<reference evidence="9 10" key="1">
    <citation type="submission" date="2010-12" db="EMBL/GenBank/DDBJ databases">
        <title>Whole genome sequence of Anaerolinea thermophila UNI-1.</title>
        <authorList>
            <person name="Narita-Yamada S."/>
            <person name="Kishi E."/>
            <person name="Watanabe Y."/>
            <person name="Takasaki K."/>
            <person name="Ankai A."/>
            <person name="Oguchi A."/>
            <person name="Fukui S."/>
            <person name="Takahashi M."/>
            <person name="Yashiro I."/>
            <person name="Hosoyama A."/>
            <person name="Sekiguchi Y."/>
            <person name="Hanada S."/>
            <person name="Fujita N."/>
        </authorList>
    </citation>
    <scope>NUCLEOTIDE SEQUENCE [LARGE SCALE GENOMIC DNA]</scope>
    <source>
        <strain evidence="10">DSM 14523 / JCM 11388 / NBRC 100420 / UNI-1</strain>
    </source>
</reference>
<dbReference type="eggNOG" id="COG1620">
    <property type="taxonomic scope" value="Bacteria"/>
</dbReference>
<feature type="transmembrane region" description="Helical" evidence="8">
    <location>
        <begin position="371"/>
        <end position="392"/>
    </location>
</feature>
<feature type="transmembrane region" description="Helical" evidence="8">
    <location>
        <begin position="63"/>
        <end position="83"/>
    </location>
</feature>
<dbReference type="PANTHER" id="PTHR30003:SF0">
    <property type="entry name" value="GLYCOLATE PERMEASE GLCA-RELATED"/>
    <property type="match status" value="1"/>
</dbReference>
<dbReference type="EMBL" id="AP012029">
    <property type="protein sequence ID" value="BAJ64552.1"/>
    <property type="molecule type" value="Genomic_DNA"/>
</dbReference>
<dbReference type="KEGG" id="atm:ANT_25260"/>
<name>E8MZK4_ANATU</name>
<feature type="transmembrane region" description="Helical" evidence="8">
    <location>
        <begin position="212"/>
        <end position="233"/>
    </location>
</feature>
<evidence type="ECO:0000256" key="1">
    <source>
        <dbReference type="ARBA" id="ARBA00004651"/>
    </source>
</evidence>
<evidence type="ECO:0000256" key="3">
    <source>
        <dbReference type="ARBA" id="ARBA00022448"/>
    </source>
</evidence>
<dbReference type="STRING" id="926569.ANT_25260"/>
<feature type="transmembrane region" description="Helical" evidence="8">
    <location>
        <begin position="435"/>
        <end position="459"/>
    </location>
</feature>
<feature type="transmembrane region" description="Helical" evidence="8">
    <location>
        <begin position="27"/>
        <end position="51"/>
    </location>
</feature>
<dbReference type="Proteomes" id="UP000008922">
    <property type="component" value="Chromosome"/>
</dbReference>
<comment type="function">
    <text evidence="8">Uptake of L-lactate across the membrane. Can also transport D-lactate and glycolate.</text>
</comment>
<feature type="transmembrane region" description="Helical" evidence="8">
    <location>
        <begin position="526"/>
        <end position="546"/>
    </location>
</feature>
<keyword evidence="4 8" id="KW-1003">Cell membrane</keyword>
<dbReference type="GO" id="GO:0005886">
    <property type="term" value="C:plasma membrane"/>
    <property type="evidence" value="ECO:0007669"/>
    <property type="project" value="UniProtKB-SubCell"/>
</dbReference>
<feature type="transmembrane region" description="Helical" evidence="8">
    <location>
        <begin position="412"/>
        <end position="429"/>
    </location>
</feature>
<keyword evidence="3 8" id="KW-0813">Transport</keyword>
<evidence type="ECO:0000256" key="6">
    <source>
        <dbReference type="ARBA" id="ARBA00022989"/>
    </source>
</evidence>
<evidence type="ECO:0000313" key="10">
    <source>
        <dbReference type="Proteomes" id="UP000008922"/>
    </source>
</evidence>
<gene>
    <name evidence="9" type="ordered locus">ANT_25260</name>
</gene>
<dbReference type="InParanoid" id="E8MZK4"/>
<dbReference type="FunCoup" id="E8MZK4">
    <property type="interactions" value="11"/>
</dbReference>
<evidence type="ECO:0000256" key="2">
    <source>
        <dbReference type="ARBA" id="ARBA00010100"/>
    </source>
</evidence>
<feature type="transmembrane region" description="Helical" evidence="8">
    <location>
        <begin position="266"/>
        <end position="285"/>
    </location>
</feature>
<proteinExistence type="inferred from homology"/>
<evidence type="ECO:0000256" key="5">
    <source>
        <dbReference type="ARBA" id="ARBA00022692"/>
    </source>
</evidence>
<keyword evidence="6 8" id="KW-1133">Transmembrane helix</keyword>
<dbReference type="HOGENOM" id="CLU_021628_0_0_0"/>
<feature type="transmembrane region" description="Helical" evidence="8">
    <location>
        <begin position="89"/>
        <end position="110"/>
    </location>
</feature>
<dbReference type="GO" id="GO:0015129">
    <property type="term" value="F:lactate transmembrane transporter activity"/>
    <property type="evidence" value="ECO:0007669"/>
    <property type="project" value="UniProtKB-UniRule"/>
</dbReference>
<dbReference type="GO" id="GO:0015295">
    <property type="term" value="F:solute:proton symporter activity"/>
    <property type="evidence" value="ECO:0007669"/>
    <property type="project" value="TreeGrafter"/>
</dbReference>